<dbReference type="EMBL" id="CP004353">
    <property type="protein sequence ID" value="AHI22827.1"/>
    <property type="molecule type" value="Genomic_DNA"/>
</dbReference>
<gene>
    <name evidence="7" type="ORF">B843_07210</name>
</gene>
<evidence type="ECO:0000256" key="2">
    <source>
        <dbReference type="ARBA" id="ARBA00022692"/>
    </source>
</evidence>
<dbReference type="PANTHER" id="PTHR33507">
    <property type="entry name" value="INNER MEMBRANE PROTEIN YBBJ"/>
    <property type="match status" value="1"/>
</dbReference>
<dbReference type="PANTHER" id="PTHR33507:SF3">
    <property type="entry name" value="INNER MEMBRANE PROTEIN YBBJ"/>
    <property type="match status" value="1"/>
</dbReference>
<dbReference type="SUPFAM" id="SSF141322">
    <property type="entry name" value="NfeD domain-like"/>
    <property type="match status" value="1"/>
</dbReference>
<evidence type="ECO:0000256" key="5">
    <source>
        <dbReference type="SAM" id="Phobius"/>
    </source>
</evidence>
<evidence type="ECO:0000313" key="8">
    <source>
        <dbReference type="Proteomes" id="UP000019222"/>
    </source>
</evidence>
<dbReference type="GO" id="GO:0005886">
    <property type="term" value="C:plasma membrane"/>
    <property type="evidence" value="ECO:0007669"/>
    <property type="project" value="TreeGrafter"/>
</dbReference>
<feature type="domain" description="NfeD-like C-terminal" evidence="6">
    <location>
        <begin position="83"/>
        <end position="140"/>
    </location>
</feature>
<evidence type="ECO:0000259" key="6">
    <source>
        <dbReference type="Pfam" id="PF01957"/>
    </source>
</evidence>
<feature type="transmembrane region" description="Helical" evidence="5">
    <location>
        <begin position="28"/>
        <end position="61"/>
    </location>
</feature>
<keyword evidence="2 5" id="KW-0812">Transmembrane</keyword>
<protein>
    <recommendedName>
        <fullName evidence="6">NfeD-like C-terminal domain-containing protein</fullName>
    </recommendedName>
</protein>
<reference evidence="7 8" key="1">
    <citation type="submission" date="2013-02" db="EMBL/GenBank/DDBJ databases">
        <title>The complete genome sequence of Corynebacterium vitaeruminis DSM 20294.</title>
        <authorList>
            <person name="Ruckert C."/>
            <person name="Albersmeier A."/>
            <person name="Kalinowski J."/>
        </authorList>
    </citation>
    <scope>NUCLEOTIDE SEQUENCE [LARGE SCALE GENOMIC DNA]</scope>
    <source>
        <strain evidence="8">ATCC 10234</strain>
    </source>
</reference>
<keyword evidence="8" id="KW-1185">Reference proteome</keyword>
<dbReference type="PATRIC" id="fig|1224164.3.peg.1446"/>
<comment type="subcellular location">
    <subcellularLocation>
        <location evidence="1">Membrane</location>
        <topology evidence="1">Multi-pass membrane protein</topology>
    </subcellularLocation>
</comment>
<organism evidence="7 8">
    <name type="scientific">Corynebacterium vitaeruminis DSM 20294</name>
    <dbReference type="NCBI Taxonomy" id="1224164"/>
    <lineage>
        <taxon>Bacteria</taxon>
        <taxon>Bacillati</taxon>
        <taxon>Actinomycetota</taxon>
        <taxon>Actinomycetes</taxon>
        <taxon>Mycobacteriales</taxon>
        <taxon>Corynebacteriaceae</taxon>
        <taxon>Corynebacterium</taxon>
    </lineage>
</organism>
<proteinExistence type="predicted"/>
<name>W5Y0T0_9CORY</name>
<dbReference type="Proteomes" id="UP000019222">
    <property type="component" value="Chromosome"/>
</dbReference>
<dbReference type="eggNOG" id="COG1585">
    <property type="taxonomic scope" value="Bacteria"/>
</dbReference>
<dbReference type="Pfam" id="PF01957">
    <property type="entry name" value="NfeD"/>
    <property type="match status" value="1"/>
</dbReference>
<dbReference type="HOGENOM" id="CLU_116732_2_0_11"/>
<dbReference type="InterPro" id="IPR002810">
    <property type="entry name" value="NfeD-like_C"/>
</dbReference>
<evidence type="ECO:0000313" key="7">
    <source>
        <dbReference type="EMBL" id="AHI22827.1"/>
    </source>
</evidence>
<sequence length="142" mass="14618">MGALIWFIIALVLASAELLVGELTLLMLGVAALVVSATALAGIPLWAELAVFGVASIATVVGLKPMIKRRMNTSLVLDTSPSALVGQKAEVLEAVGATSGQVRLDGSIWSARALTPTDTFAPGEVVHVVEIEGTTAVVWKGV</sequence>
<dbReference type="Gene3D" id="2.40.50.140">
    <property type="entry name" value="Nucleic acid-binding proteins"/>
    <property type="match status" value="1"/>
</dbReference>
<dbReference type="InterPro" id="IPR052165">
    <property type="entry name" value="Membrane_assoc_protease"/>
</dbReference>
<keyword evidence="4 5" id="KW-0472">Membrane</keyword>
<dbReference type="STRING" id="1224164.B843_07210"/>
<accession>W5Y0T0</accession>
<dbReference type="RefSeq" id="WP_025252850.1">
    <property type="nucleotide sequence ID" value="NZ_CP004353.1"/>
</dbReference>
<dbReference type="InterPro" id="IPR012340">
    <property type="entry name" value="NA-bd_OB-fold"/>
</dbReference>
<dbReference type="AlphaFoldDB" id="W5Y0T0"/>
<evidence type="ECO:0000256" key="4">
    <source>
        <dbReference type="ARBA" id="ARBA00023136"/>
    </source>
</evidence>
<evidence type="ECO:0000256" key="1">
    <source>
        <dbReference type="ARBA" id="ARBA00004141"/>
    </source>
</evidence>
<keyword evidence="3 5" id="KW-1133">Transmembrane helix</keyword>
<dbReference type="KEGG" id="cvt:B843_07210"/>
<evidence type="ECO:0000256" key="3">
    <source>
        <dbReference type="ARBA" id="ARBA00022989"/>
    </source>
</evidence>